<gene>
    <name evidence="2" type="ORF">NAES01612_LOCUS23645</name>
</gene>
<dbReference type="AlphaFoldDB" id="A0A7S4PGP4"/>
<dbReference type="EMBL" id="HBKR01036166">
    <property type="protein sequence ID" value="CAE2334624.1"/>
    <property type="molecule type" value="Transcribed_RNA"/>
</dbReference>
<organism evidence="2">
    <name type="scientific">Paramoeba aestuarina</name>
    <dbReference type="NCBI Taxonomy" id="180227"/>
    <lineage>
        <taxon>Eukaryota</taxon>
        <taxon>Amoebozoa</taxon>
        <taxon>Discosea</taxon>
        <taxon>Flabellinia</taxon>
        <taxon>Dactylopodida</taxon>
        <taxon>Paramoebidae</taxon>
        <taxon>Paramoeba</taxon>
    </lineage>
</organism>
<evidence type="ECO:0000256" key="1">
    <source>
        <dbReference type="SAM" id="Phobius"/>
    </source>
</evidence>
<proteinExistence type="predicted"/>
<keyword evidence="1" id="KW-1133">Transmembrane helix</keyword>
<keyword evidence="1" id="KW-0812">Transmembrane</keyword>
<reference evidence="2" key="1">
    <citation type="submission" date="2021-01" db="EMBL/GenBank/DDBJ databases">
        <authorList>
            <person name="Corre E."/>
            <person name="Pelletier E."/>
            <person name="Niang G."/>
            <person name="Scheremetjew M."/>
            <person name="Finn R."/>
            <person name="Kale V."/>
            <person name="Holt S."/>
            <person name="Cochrane G."/>
            <person name="Meng A."/>
            <person name="Brown T."/>
            <person name="Cohen L."/>
        </authorList>
    </citation>
    <scope>NUCLEOTIDE SEQUENCE</scope>
    <source>
        <strain evidence="2">SoJaBio B1-5/56/2</strain>
    </source>
</reference>
<sequence>MDCDLLRGEVNDISAQVTSDKGETALLAAVVEWKLPERIKSTCLMVYEIDKCLGIVLLGSILLESKSKSRFTKCIWMTAGPHPALGILHVSQRMTSLRKFSVNRQEKNLLFIADSFLTYEKITTCTSFYLISRQYLVAGTASGEILLFSLDPLRLERRAKICESPITSIAVGPQATPVLCTTSLCGTVNFQPIWEIPRAISSRSFVVCLLFYSALFFLSFTKKPWVNFGTNRVLLCQK</sequence>
<evidence type="ECO:0000313" key="2">
    <source>
        <dbReference type="EMBL" id="CAE2334624.1"/>
    </source>
</evidence>
<dbReference type="SUPFAM" id="SSF50978">
    <property type="entry name" value="WD40 repeat-like"/>
    <property type="match status" value="1"/>
</dbReference>
<dbReference type="InterPro" id="IPR036322">
    <property type="entry name" value="WD40_repeat_dom_sf"/>
</dbReference>
<dbReference type="InterPro" id="IPR015943">
    <property type="entry name" value="WD40/YVTN_repeat-like_dom_sf"/>
</dbReference>
<dbReference type="Gene3D" id="2.130.10.10">
    <property type="entry name" value="YVTN repeat-like/Quinoprotein amine dehydrogenase"/>
    <property type="match status" value="1"/>
</dbReference>
<feature type="transmembrane region" description="Helical" evidence="1">
    <location>
        <begin position="204"/>
        <end position="221"/>
    </location>
</feature>
<name>A0A7S4PGP4_9EUKA</name>
<keyword evidence="1" id="KW-0472">Membrane</keyword>
<accession>A0A7S4PGP4</accession>
<protein>
    <submittedName>
        <fullName evidence="2">Uncharacterized protein</fullName>
    </submittedName>
</protein>